<dbReference type="EMBL" id="CP002351">
    <property type="protein sequence ID" value="AEH51149.1"/>
    <property type="molecule type" value="Genomic_DNA"/>
</dbReference>
<evidence type="ECO:0000313" key="3">
    <source>
        <dbReference type="EMBL" id="AEH51149.1"/>
    </source>
</evidence>
<sequence>MLDWRDAERLAVEFLKKKGFKIIEKNYRTRFGEIDIIARYKKYLVFVEVKSGKSEYLPRTKVDERKLRKIEMAANDYLKKHPLEVEGYRIDVVEITQDGIEHFEGINL</sequence>
<dbReference type="OrthoDB" id="9802516at2"/>
<name>F7YYV6_9THEM</name>
<keyword evidence="4" id="KW-1185">Reference proteome</keyword>
<dbReference type="InterPro" id="IPR011856">
    <property type="entry name" value="tRNA_endonuc-like_dom_sf"/>
</dbReference>
<evidence type="ECO:0000313" key="4">
    <source>
        <dbReference type="Proteomes" id="UP000006804"/>
    </source>
</evidence>
<accession>F7YYV6</accession>
<comment type="similarity">
    <text evidence="1 2">Belongs to the UPF0102 family.</text>
</comment>
<dbReference type="Gene3D" id="3.40.1350.10">
    <property type="match status" value="1"/>
</dbReference>
<reference evidence="3 4" key="1">
    <citation type="submission" date="2010-11" db="EMBL/GenBank/DDBJ databases">
        <title>The complete genome of Thermotoga thermarum DSM 5069.</title>
        <authorList>
            <consortium name="US DOE Joint Genome Institute (JGI-PGF)"/>
            <person name="Lucas S."/>
            <person name="Copeland A."/>
            <person name="Lapidus A."/>
            <person name="Bruce D."/>
            <person name="Goodwin L."/>
            <person name="Pitluck S."/>
            <person name="Kyrpides N."/>
            <person name="Mavromatis K."/>
            <person name="Ivanova N."/>
            <person name="Zeytun A."/>
            <person name="Brettin T."/>
            <person name="Detter J.C."/>
            <person name="Tapia R."/>
            <person name="Han C."/>
            <person name="Land M."/>
            <person name="Hauser L."/>
            <person name="Markowitz V."/>
            <person name="Cheng J.-F."/>
            <person name="Hugenholtz P."/>
            <person name="Woyke T."/>
            <person name="Wu D."/>
            <person name="Spring S."/>
            <person name="Schroeder M."/>
            <person name="Brambilla E."/>
            <person name="Klenk H.-P."/>
            <person name="Eisen J.A."/>
        </authorList>
    </citation>
    <scope>NUCLEOTIDE SEQUENCE [LARGE SCALE GENOMIC DNA]</scope>
    <source>
        <strain evidence="3 4">DSM 5069</strain>
    </source>
</reference>
<dbReference type="PATRIC" id="fig|688269.3.peg.1097"/>
<proteinExistence type="inferred from homology"/>
<organism evidence="3 4">
    <name type="scientific">Pseudothermotoga thermarum DSM 5069</name>
    <dbReference type="NCBI Taxonomy" id="688269"/>
    <lineage>
        <taxon>Bacteria</taxon>
        <taxon>Thermotogati</taxon>
        <taxon>Thermotogota</taxon>
        <taxon>Thermotogae</taxon>
        <taxon>Thermotogales</taxon>
        <taxon>Thermotogaceae</taxon>
        <taxon>Pseudothermotoga</taxon>
    </lineage>
</organism>
<dbReference type="STRING" id="688269.Theth_1069"/>
<dbReference type="InterPro" id="IPR003509">
    <property type="entry name" value="UPF0102_YraN-like"/>
</dbReference>
<dbReference type="GO" id="GO:0003676">
    <property type="term" value="F:nucleic acid binding"/>
    <property type="evidence" value="ECO:0007669"/>
    <property type="project" value="InterPro"/>
</dbReference>
<dbReference type="HOGENOM" id="CLU_115353_3_1_0"/>
<dbReference type="PANTHER" id="PTHR34039:SF1">
    <property type="entry name" value="UPF0102 PROTEIN YRAN"/>
    <property type="match status" value="1"/>
</dbReference>
<dbReference type="HAMAP" id="MF_00048">
    <property type="entry name" value="UPF0102"/>
    <property type="match status" value="1"/>
</dbReference>
<evidence type="ECO:0000256" key="2">
    <source>
        <dbReference type="HAMAP-Rule" id="MF_00048"/>
    </source>
</evidence>
<dbReference type="Proteomes" id="UP000006804">
    <property type="component" value="Chromosome"/>
</dbReference>
<protein>
    <recommendedName>
        <fullName evidence="2">UPF0102 protein Theth_1069</fullName>
    </recommendedName>
</protein>
<dbReference type="SUPFAM" id="SSF52980">
    <property type="entry name" value="Restriction endonuclease-like"/>
    <property type="match status" value="1"/>
</dbReference>
<gene>
    <name evidence="3" type="ORF">Theth_1069</name>
</gene>
<dbReference type="KEGG" id="tta:Theth_1069"/>
<dbReference type="RefSeq" id="WP_013932369.1">
    <property type="nucleotide sequence ID" value="NC_015707.1"/>
</dbReference>
<dbReference type="InterPro" id="IPR011335">
    <property type="entry name" value="Restrct_endonuc-II-like"/>
</dbReference>
<dbReference type="PANTHER" id="PTHR34039">
    <property type="entry name" value="UPF0102 PROTEIN YRAN"/>
    <property type="match status" value="1"/>
</dbReference>
<dbReference type="NCBIfam" id="NF011270">
    <property type="entry name" value="PRK14677.1"/>
    <property type="match status" value="1"/>
</dbReference>
<dbReference type="AlphaFoldDB" id="F7YYV6"/>
<dbReference type="Pfam" id="PF02021">
    <property type="entry name" value="UPF0102"/>
    <property type="match status" value="1"/>
</dbReference>
<evidence type="ECO:0000256" key="1">
    <source>
        <dbReference type="ARBA" id="ARBA00006738"/>
    </source>
</evidence>
<dbReference type="eggNOG" id="COG0792">
    <property type="taxonomic scope" value="Bacteria"/>
</dbReference>